<proteinExistence type="predicted"/>
<keyword evidence="2" id="KW-0812">Transmembrane</keyword>
<feature type="compositionally biased region" description="Polar residues" evidence="1">
    <location>
        <begin position="1072"/>
        <end position="1082"/>
    </location>
</feature>
<keyword evidence="2" id="KW-1133">Transmembrane helix</keyword>
<dbReference type="EMBL" id="CP061510">
    <property type="protein sequence ID" value="QSB44741.1"/>
    <property type="molecule type" value="Genomic_DNA"/>
</dbReference>
<evidence type="ECO:0000256" key="2">
    <source>
        <dbReference type="SAM" id="Phobius"/>
    </source>
</evidence>
<feature type="transmembrane region" description="Helical" evidence="2">
    <location>
        <begin position="392"/>
        <end position="413"/>
    </location>
</feature>
<keyword evidence="2" id="KW-0472">Membrane</keyword>
<sequence length="1082" mass="115924">MARFFIDRPIFAWVVSLGILLAGFLALRALPVEQYPEVAPPSLTISVVYPGADAKTLEENVTQVIEQQLNGVEGFLYMSSSSLSNGTASITLTFEAGTNIDIAQTEVQNRLSTVEARLPEEVRRQGITVRQADDTFLMIVALTSEGGAQSPTDLGNIAATQVADELRRVPGVGDVLVFGSEYAMRIWLDPDALASYNLSPSEVLAAVREQNAQTAGGSIGAQPTTNGQEITATISTDGRFSTVEEFKNIILRASNGAAVVRLGDVARVELGAQNYAYDTTLNRQPMAGMAIQLGTGANALAAAEGVKERLAEIAPSLPDGVVWSIPYDTTPFVDASVEEVVKTLVEAMFLVFLVMFLFLQNWRATLIPTLVVPIALAGACLGLWLFGFSINVLSLFGMVLAIGILVDDAIVVIENVERIMRDEGLPPLQATRKAMGQISGAIIGITLVLVAVFIPMAFFPGSTGGIYRQFSVTLSVSIFFSALLALSLTPALCATFLKPIEKGHDHSAEVEVDEEAEAQPGWRGLLARARGKSARFFAGFNRWFARMQDKYGRANDRILSRPMRAFAVFLALALVTVLLFMRLPTAFLPDEDQGYLITAVQAPPGATRERTEESLDQISDYWLGRKEVEKLVVVRGFSFFGQGQNQAIMFTTFKPWKERTEAGSSASAILADATARFNQIEGALSFVIQPPAIQSLGEATGFSLKLQDRAGLGREALTAARDQLLGMASQSDVIANLRPEDQGPSPEVKIDIDRVQARALGLSLNDVNAALSITFGSAYANDFNRNGRVLQVLVQADAPYRMTPDEVLALRIPNAKGELVPFSAFAKADWSASPASLSRYNGYPAMTLSGMAAPGKSSGAALTAMEEMANQLPQGIGYEWTGISYEEKQAGGQIGLLLGLSVVVVFLVLAALYESWAVPLAVLLIVPMGVLGAVLFSMLRGLSADVYFNVGLITIIGLAAKNAILIVEFAIEEEERGLRRIDAVKAAAKLRLRPIIMTSLAFTMGMVPLVLASGAGAASRIAVGTGVMGGMIAATVLGIFLIPMLYLLVRRKISRKQPAAVGHLDESDTEPPASNSKGEPAR</sequence>
<dbReference type="SUPFAM" id="SSF82693">
    <property type="entry name" value="Multidrug efflux transporter AcrB pore domain, PN1, PN2, PC1 and PC2 subdomains"/>
    <property type="match status" value="4"/>
</dbReference>
<dbReference type="PANTHER" id="PTHR32063">
    <property type="match status" value="1"/>
</dbReference>
<dbReference type="Gene3D" id="1.20.1640.10">
    <property type="entry name" value="Multidrug efflux transporter AcrB transmembrane domain"/>
    <property type="match status" value="2"/>
</dbReference>
<feature type="transmembrane region" description="Helical" evidence="2">
    <location>
        <begin position="894"/>
        <end position="913"/>
    </location>
</feature>
<dbReference type="PANTHER" id="PTHR32063:SF13">
    <property type="entry name" value="MULTIDRUG EFFLUX PUMP SUBUNIT ACRB-RELATED"/>
    <property type="match status" value="1"/>
</dbReference>
<dbReference type="Gene3D" id="3.30.70.1440">
    <property type="entry name" value="Multidrug efflux transporter AcrB pore domain"/>
    <property type="match status" value="1"/>
</dbReference>
<dbReference type="Pfam" id="PF00873">
    <property type="entry name" value="ACR_tran"/>
    <property type="match status" value="1"/>
</dbReference>
<dbReference type="NCBIfam" id="NF000282">
    <property type="entry name" value="RND_permease_1"/>
    <property type="match status" value="1"/>
</dbReference>
<accession>A0ABX7KC49</accession>
<reference evidence="3 4" key="1">
    <citation type="submission" date="2020-09" db="EMBL/GenBank/DDBJ databases">
        <title>Complete genome sequence of altererythrobacter flavus SS-21NJ, isolated from Dongying oil sludge in Shandong province.</title>
        <authorList>
            <person name="Sun S."/>
            <person name="Zhang Z."/>
        </authorList>
    </citation>
    <scope>NUCLEOTIDE SEQUENCE [LARGE SCALE GENOMIC DNA]</scope>
    <source>
        <strain evidence="3 4">SS-21NJ</strain>
    </source>
</reference>
<dbReference type="Proteomes" id="UP000663637">
    <property type="component" value="Chromosome"/>
</dbReference>
<feature type="transmembrane region" description="Helical" evidence="2">
    <location>
        <begin position="366"/>
        <end position="386"/>
    </location>
</feature>
<feature type="transmembrane region" description="Helical" evidence="2">
    <location>
        <begin position="946"/>
        <end position="971"/>
    </location>
</feature>
<feature type="region of interest" description="Disordered" evidence="1">
    <location>
        <begin position="1059"/>
        <end position="1082"/>
    </location>
</feature>
<feature type="transmembrane region" description="Helical" evidence="2">
    <location>
        <begin position="340"/>
        <end position="359"/>
    </location>
</feature>
<gene>
    <name evidence="3" type="ORF">IDJ81_00690</name>
</gene>
<evidence type="ECO:0000256" key="1">
    <source>
        <dbReference type="SAM" id="MobiDB-lite"/>
    </source>
</evidence>
<dbReference type="Gene3D" id="3.30.70.1320">
    <property type="entry name" value="Multidrug efflux transporter AcrB pore domain like"/>
    <property type="match status" value="1"/>
</dbReference>
<dbReference type="SUPFAM" id="SSF82866">
    <property type="entry name" value="Multidrug efflux transporter AcrB transmembrane domain"/>
    <property type="match status" value="2"/>
</dbReference>
<protein>
    <submittedName>
        <fullName evidence="3">Multidrug efflux RND transporter permease subunit</fullName>
    </submittedName>
</protein>
<dbReference type="Gene3D" id="3.30.2090.10">
    <property type="entry name" value="Multidrug efflux transporter AcrB TolC docking domain, DN and DC subdomains"/>
    <property type="match status" value="2"/>
</dbReference>
<name>A0ABX7KC49_9SPHN</name>
<feature type="transmembrane region" description="Helical" evidence="2">
    <location>
        <begin position="478"/>
        <end position="497"/>
    </location>
</feature>
<organism evidence="3 4">
    <name type="scientific">Tsuneonella flava</name>
    <dbReference type="NCBI Taxonomy" id="2055955"/>
    <lineage>
        <taxon>Bacteria</taxon>
        <taxon>Pseudomonadati</taxon>
        <taxon>Pseudomonadota</taxon>
        <taxon>Alphaproteobacteria</taxon>
        <taxon>Sphingomonadales</taxon>
        <taxon>Erythrobacteraceae</taxon>
        <taxon>Tsuneonella</taxon>
    </lineage>
</organism>
<keyword evidence="4" id="KW-1185">Reference proteome</keyword>
<evidence type="ECO:0000313" key="4">
    <source>
        <dbReference type="Proteomes" id="UP000663637"/>
    </source>
</evidence>
<dbReference type="InterPro" id="IPR001036">
    <property type="entry name" value="Acrflvin-R"/>
</dbReference>
<evidence type="ECO:0000313" key="3">
    <source>
        <dbReference type="EMBL" id="QSB44741.1"/>
    </source>
</evidence>
<dbReference type="InterPro" id="IPR027463">
    <property type="entry name" value="AcrB_DN_DC_subdom"/>
</dbReference>
<dbReference type="SUPFAM" id="SSF82714">
    <property type="entry name" value="Multidrug efflux transporter AcrB TolC docking domain, DN and DC subdomains"/>
    <property type="match status" value="2"/>
</dbReference>
<dbReference type="Gene3D" id="3.30.70.1430">
    <property type="entry name" value="Multidrug efflux transporter AcrB pore domain"/>
    <property type="match status" value="2"/>
</dbReference>
<feature type="transmembrane region" description="Helical" evidence="2">
    <location>
        <begin position="992"/>
        <end position="1015"/>
    </location>
</feature>
<feature type="transmembrane region" description="Helical" evidence="2">
    <location>
        <begin position="1021"/>
        <end position="1049"/>
    </location>
</feature>
<dbReference type="PRINTS" id="PR00702">
    <property type="entry name" value="ACRIFLAVINRP"/>
</dbReference>
<feature type="transmembrane region" description="Helical" evidence="2">
    <location>
        <begin position="565"/>
        <end position="583"/>
    </location>
</feature>
<feature type="transmembrane region" description="Helical" evidence="2">
    <location>
        <begin position="434"/>
        <end position="458"/>
    </location>
</feature>
<dbReference type="RefSeq" id="WP_205442845.1">
    <property type="nucleotide sequence ID" value="NZ_CP061510.1"/>
</dbReference>
<feature type="transmembrane region" description="Helical" evidence="2">
    <location>
        <begin position="920"/>
        <end position="940"/>
    </location>
</feature>